<organism evidence="1 2">
    <name type="scientific">Corynebacterium incognita</name>
    <dbReference type="NCBI Taxonomy" id="2754725"/>
    <lineage>
        <taxon>Bacteria</taxon>
        <taxon>Bacillati</taxon>
        <taxon>Actinomycetota</taxon>
        <taxon>Actinomycetes</taxon>
        <taxon>Mycobacteriales</taxon>
        <taxon>Corynebacteriaceae</taxon>
        <taxon>Corynebacterium</taxon>
    </lineage>
</organism>
<dbReference type="InterPro" id="IPR021678">
    <property type="entry name" value="DUF3263"/>
</dbReference>
<dbReference type="AlphaFoldDB" id="A0A7G7CRI0"/>
<dbReference type="Proteomes" id="UP000515743">
    <property type="component" value="Chromosome"/>
</dbReference>
<evidence type="ECO:0000313" key="2">
    <source>
        <dbReference type="Proteomes" id="UP000515743"/>
    </source>
</evidence>
<proteinExistence type="predicted"/>
<accession>A0A7G7CRI0</accession>
<reference evidence="1 2" key="1">
    <citation type="submission" date="2020-07" db="EMBL/GenBank/DDBJ databases">
        <title>Complete genome and description of Corynebacterium incognita strain Marseille-Q3630 sp. nov.</title>
        <authorList>
            <person name="Boxberger M."/>
        </authorList>
    </citation>
    <scope>NUCLEOTIDE SEQUENCE [LARGE SCALE GENOMIC DNA]</scope>
    <source>
        <strain evidence="1 2">Marseille-Q3630</strain>
    </source>
</reference>
<dbReference type="Pfam" id="PF11662">
    <property type="entry name" value="DUF3263"/>
    <property type="match status" value="1"/>
</dbReference>
<protein>
    <submittedName>
        <fullName evidence="1">DUF3263 domain-containing protein</fullName>
    </submittedName>
</protein>
<keyword evidence="2" id="KW-1185">Reference proteome</keyword>
<name>A0A7G7CRI0_9CORY</name>
<evidence type="ECO:0000313" key="1">
    <source>
        <dbReference type="EMBL" id="QNE90196.1"/>
    </source>
</evidence>
<dbReference type="EMBL" id="CP059404">
    <property type="protein sequence ID" value="QNE90196.1"/>
    <property type="molecule type" value="Genomic_DNA"/>
</dbReference>
<sequence>MAYSVVMSELSEEDARILDVESTPVRSVAAKEELIRARLQMTPVRYYQRLNQLLDVPAAQAAYPVLVGRLRRIRDSREAERHAGRALRRSE</sequence>
<dbReference type="KEGG" id="cik:H0194_04220"/>
<gene>
    <name evidence="1" type="ORF">H0194_04220</name>
</gene>